<keyword evidence="3" id="KW-1185">Reference proteome</keyword>
<dbReference type="Proteomes" id="UP000237662">
    <property type="component" value="Unassembled WGS sequence"/>
</dbReference>
<evidence type="ECO:0000313" key="3">
    <source>
        <dbReference type="Proteomes" id="UP000237662"/>
    </source>
</evidence>
<sequence>MNLTRCYLIIGLFFSITAVTHAQQYDRAVGLRFGYPLSVSYKKFINYTDAVELYAGWRGWRRYRAFSLNGAYQIHRDFPDVRGLQWYYGGGAGVQLWSYDNYERGSATVSLSGYLGLEYLIPDVPLTISVDWRPTIYLGTQRDDGFHNLSVSSGAVAVRYLF</sequence>
<organism evidence="2 3">
    <name type="scientific">Neolewinella xylanilytica</name>
    <dbReference type="NCBI Taxonomy" id="1514080"/>
    <lineage>
        <taxon>Bacteria</taxon>
        <taxon>Pseudomonadati</taxon>
        <taxon>Bacteroidota</taxon>
        <taxon>Saprospiria</taxon>
        <taxon>Saprospirales</taxon>
        <taxon>Lewinellaceae</taxon>
        <taxon>Neolewinella</taxon>
    </lineage>
</organism>
<keyword evidence="1" id="KW-0732">Signal</keyword>
<protein>
    <recommendedName>
        <fullName evidence="4">Outer membrane protein beta-barrel domain-containing protein</fullName>
    </recommendedName>
</protein>
<feature type="signal peptide" evidence="1">
    <location>
        <begin position="1"/>
        <end position="22"/>
    </location>
</feature>
<gene>
    <name evidence="2" type="ORF">CLV84_2042</name>
</gene>
<evidence type="ECO:0000313" key="2">
    <source>
        <dbReference type="EMBL" id="PPK85150.1"/>
    </source>
</evidence>
<evidence type="ECO:0008006" key="4">
    <source>
        <dbReference type="Google" id="ProtNLM"/>
    </source>
</evidence>
<dbReference type="OrthoDB" id="978645at2"/>
<evidence type="ECO:0000256" key="1">
    <source>
        <dbReference type="SAM" id="SignalP"/>
    </source>
</evidence>
<accession>A0A2S6I1X2</accession>
<dbReference type="EMBL" id="PTJC01000006">
    <property type="protein sequence ID" value="PPK85150.1"/>
    <property type="molecule type" value="Genomic_DNA"/>
</dbReference>
<dbReference type="AlphaFoldDB" id="A0A2S6I1X2"/>
<reference evidence="2 3" key="1">
    <citation type="submission" date="2018-02" db="EMBL/GenBank/DDBJ databases">
        <title>Genomic Encyclopedia of Archaeal and Bacterial Type Strains, Phase II (KMG-II): from individual species to whole genera.</title>
        <authorList>
            <person name="Goeker M."/>
        </authorList>
    </citation>
    <scope>NUCLEOTIDE SEQUENCE [LARGE SCALE GENOMIC DNA]</scope>
    <source>
        <strain evidence="2 3">DSM 29526</strain>
    </source>
</reference>
<feature type="chain" id="PRO_5015435888" description="Outer membrane protein beta-barrel domain-containing protein" evidence="1">
    <location>
        <begin position="23"/>
        <end position="162"/>
    </location>
</feature>
<dbReference type="RefSeq" id="WP_104419664.1">
    <property type="nucleotide sequence ID" value="NZ_PTJC01000006.1"/>
</dbReference>
<proteinExistence type="predicted"/>
<name>A0A2S6I1X2_9BACT</name>
<comment type="caution">
    <text evidence="2">The sequence shown here is derived from an EMBL/GenBank/DDBJ whole genome shotgun (WGS) entry which is preliminary data.</text>
</comment>